<gene>
    <name evidence="2" type="ORF">BITS_0466</name>
</gene>
<dbReference type="InterPro" id="IPR000182">
    <property type="entry name" value="GNAT_dom"/>
</dbReference>
<evidence type="ECO:0000256" key="1">
    <source>
        <dbReference type="SAM" id="MobiDB-lite"/>
    </source>
</evidence>
<dbReference type="EMBL" id="JGZU01000003">
    <property type="protein sequence ID" value="KFJ08141.1"/>
    <property type="molecule type" value="Genomic_DNA"/>
</dbReference>
<dbReference type="AlphaFoldDB" id="A0A087EK40"/>
<evidence type="ECO:0000313" key="2">
    <source>
        <dbReference type="EMBL" id="KFJ08141.1"/>
    </source>
</evidence>
<sequence length="261" mass="28740">MVGNGYSANGKPSVSAEAAERTPHAHAMHREDHGIREGLGATSVEYRPMRIEDLDDIVRSFDQTWGVADANAASVASSLLSRYYVLHYLQPATDARIAQLNGSFMGVALSRAQGAEILFPDVEEWMDRTAFALRASDAGSMMLDQANQGFDIELQMEAECGLPDTAQGELELFLVDASARGHGVGGSLWRHAMQYFAQERKSGFFLHTDSTCDVGFYDHKGLNRINHRDIRPSHSTLADEGVLPEDLFIYAGDVKQFAEVR</sequence>
<dbReference type="GO" id="GO:0016747">
    <property type="term" value="F:acyltransferase activity, transferring groups other than amino-acyl groups"/>
    <property type="evidence" value="ECO:0007669"/>
    <property type="project" value="InterPro"/>
</dbReference>
<evidence type="ECO:0000313" key="3">
    <source>
        <dbReference type="Proteomes" id="UP000029080"/>
    </source>
</evidence>
<dbReference type="OrthoDB" id="6711752at2"/>
<accession>A0A087EK40</accession>
<keyword evidence="2" id="KW-0808">Transferase</keyword>
<organism evidence="2 3">
    <name type="scientific">Bifidobacterium tsurumiense</name>
    <dbReference type="NCBI Taxonomy" id="356829"/>
    <lineage>
        <taxon>Bacteria</taxon>
        <taxon>Bacillati</taxon>
        <taxon>Actinomycetota</taxon>
        <taxon>Actinomycetes</taxon>
        <taxon>Bifidobacteriales</taxon>
        <taxon>Bifidobacteriaceae</taxon>
        <taxon>Bifidobacterium</taxon>
    </lineage>
</organism>
<protein>
    <submittedName>
        <fullName evidence="2">GNAT family acetyltransferase</fullName>
    </submittedName>
</protein>
<dbReference type="CDD" id="cd04301">
    <property type="entry name" value="NAT_SF"/>
    <property type="match status" value="1"/>
</dbReference>
<feature type="compositionally biased region" description="Polar residues" evidence="1">
    <location>
        <begin position="1"/>
        <end position="12"/>
    </location>
</feature>
<dbReference type="PROSITE" id="PS51186">
    <property type="entry name" value="GNAT"/>
    <property type="match status" value="1"/>
</dbReference>
<feature type="compositionally biased region" description="Basic and acidic residues" evidence="1">
    <location>
        <begin position="18"/>
        <end position="34"/>
    </location>
</feature>
<name>A0A087EK40_9BIFI</name>
<proteinExistence type="predicted"/>
<dbReference type="InterPro" id="IPR016181">
    <property type="entry name" value="Acyl_CoA_acyltransferase"/>
</dbReference>
<dbReference type="RefSeq" id="WP_152571153.1">
    <property type="nucleotide sequence ID" value="NZ_JAXEUP010000068.1"/>
</dbReference>
<dbReference type="Pfam" id="PF00583">
    <property type="entry name" value="Acetyltransf_1"/>
    <property type="match status" value="1"/>
</dbReference>
<dbReference type="STRING" id="356829.BITS_0466"/>
<reference evidence="2 3" key="1">
    <citation type="submission" date="2014-03" db="EMBL/GenBank/DDBJ databases">
        <title>Genomics of Bifidobacteria.</title>
        <authorList>
            <person name="Ventura M."/>
            <person name="Milani C."/>
            <person name="Lugli G.A."/>
        </authorList>
    </citation>
    <scope>NUCLEOTIDE SEQUENCE [LARGE SCALE GENOMIC DNA]</scope>
    <source>
        <strain evidence="2 3">JCM 13495</strain>
    </source>
</reference>
<dbReference type="Gene3D" id="3.40.630.30">
    <property type="match status" value="1"/>
</dbReference>
<dbReference type="Proteomes" id="UP000029080">
    <property type="component" value="Unassembled WGS sequence"/>
</dbReference>
<feature type="region of interest" description="Disordered" evidence="1">
    <location>
        <begin position="1"/>
        <end position="34"/>
    </location>
</feature>
<comment type="caution">
    <text evidence="2">The sequence shown here is derived from an EMBL/GenBank/DDBJ whole genome shotgun (WGS) entry which is preliminary data.</text>
</comment>
<keyword evidence="3" id="KW-1185">Reference proteome</keyword>
<dbReference type="SUPFAM" id="SSF55729">
    <property type="entry name" value="Acyl-CoA N-acyltransferases (Nat)"/>
    <property type="match status" value="1"/>
</dbReference>
<dbReference type="eggNOG" id="COG0454">
    <property type="taxonomic scope" value="Bacteria"/>
</dbReference>